<evidence type="ECO:0000313" key="2">
    <source>
        <dbReference type="Proteomes" id="UP000276133"/>
    </source>
</evidence>
<sequence>MKEQELILGQSFLWPNITKITKQMLSTENRQNFAAGKFKGQILVAFAFYHRAVRPAEPELK</sequence>
<dbReference type="EMBL" id="REGN01000654">
    <property type="protein sequence ID" value="RNA40323.1"/>
    <property type="molecule type" value="Genomic_DNA"/>
</dbReference>
<evidence type="ECO:0000313" key="1">
    <source>
        <dbReference type="EMBL" id="RNA40323.1"/>
    </source>
</evidence>
<reference evidence="1 2" key="1">
    <citation type="journal article" date="2018" name="Sci. Rep.">
        <title>Genomic signatures of local adaptation to the degree of environmental predictability in rotifers.</title>
        <authorList>
            <person name="Franch-Gras L."/>
            <person name="Hahn C."/>
            <person name="Garcia-Roger E.M."/>
            <person name="Carmona M.J."/>
            <person name="Serra M."/>
            <person name="Gomez A."/>
        </authorList>
    </citation>
    <scope>NUCLEOTIDE SEQUENCE [LARGE SCALE GENOMIC DNA]</scope>
    <source>
        <strain evidence="1">HYR1</strain>
    </source>
</reference>
<proteinExistence type="predicted"/>
<name>A0A3M7SX06_BRAPC</name>
<accession>A0A3M7SX06</accession>
<protein>
    <submittedName>
        <fullName evidence="1">Uncharacterized protein</fullName>
    </submittedName>
</protein>
<gene>
    <name evidence="1" type="ORF">BpHYR1_017932</name>
</gene>
<dbReference type="AlphaFoldDB" id="A0A3M7SX06"/>
<comment type="caution">
    <text evidence="1">The sequence shown here is derived from an EMBL/GenBank/DDBJ whole genome shotgun (WGS) entry which is preliminary data.</text>
</comment>
<keyword evidence="2" id="KW-1185">Reference proteome</keyword>
<dbReference type="Proteomes" id="UP000276133">
    <property type="component" value="Unassembled WGS sequence"/>
</dbReference>
<organism evidence="1 2">
    <name type="scientific">Brachionus plicatilis</name>
    <name type="common">Marine rotifer</name>
    <name type="synonym">Brachionus muelleri</name>
    <dbReference type="NCBI Taxonomy" id="10195"/>
    <lineage>
        <taxon>Eukaryota</taxon>
        <taxon>Metazoa</taxon>
        <taxon>Spiralia</taxon>
        <taxon>Gnathifera</taxon>
        <taxon>Rotifera</taxon>
        <taxon>Eurotatoria</taxon>
        <taxon>Monogononta</taxon>
        <taxon>Pseudotrocha</taxon>
        <taxon>Ploima</taxon>
        <taxon>Brachionidae</taxon>
        <taxon>Brachionus</taxon>
    </lineage>
</organism>